<gene>
    <name evidence="1" type="ORF">Patl1_01437</name>
</gene>
<proteinExistence type="predicted"/>
<dbReference type="Proteomes" id="UP001164250">
    <property type="component" value="Chromosome 1"/>
</dbReference>
<organism evidence="1 2">
    <name type="scientific">Pistacia atlantica</name>
    <dbReference type="NCBI Taxonomy" id="434234"/>
    <lineage>
        <taxon>Eukaryota</taxon>
        <taxon>Viridiplantae</taxon>
        <taxon>Streptophyta</taxon>
        <taxon>Embryophyta</taxon>
        <taxon>Tracheophyta</taxon>
        <taxon>Spermatophyta</taxon>
        <taxon>Magnoliopsida</taxon>
        <taxon>eudicotyledons</taxon>
        <taxon>Gunneridae</taxon>
        <taxon>Pentapetalae</taxon>
        <taxon>rosids</taxon>
        <taxon>malvids</taxon>
        <taxon>Sapindales</taxon>
        <taxon>Anacardiaceae</taxon>
        <taxon>Pistacia</taxon>
    </lineage>
</organism>
<reference evidence="2" key="1">
    <citation type="journal article" date="2023" name="G3 (Bethesda)">
        <title>Genome assembly and association tests identify interacting loci associated with vigor, precocity, and sex in interspecific pistachio rootstocks.</title>
        <authorList>
            <person name="Palmer W."/>
            <person name="Jacygrad E."/>
            <person name="Sagayaradj S."/>
            <person name="Cavanaugh K."/>
            <person name="Han R."/>
            <person name="Bertier L."/>
            <person name="Beede B."/>
            <person name="Kafkas S."/>
            <person name="Golino D."/>
            <person name="Preece J."/>
            <person name="Michelmore R."/>
        </authorList>
    </citation>
    <scope>NUCLEOTIDE SEQUENCE [LARGE SCALE GENOMIC DNA]</scope>
</reference>
<evidence type="ECO:0000313" key="1">
    <source>
        <dbReference type="EMBL" id="KAJ0110913.1"/>
    </source>
</evidence>
<evidence type="ECO:0000313" key="2">
    <source>
        <dbReference type="Proteomes" id="UP001164250"/>
    </source>
</evidence>
<accession>A0ACC1C5T1</accession>
<comment type="caution">
    <text evidence="1">The sequence shown here is derived from an EMBL/GenBank/DDBJ whole genome shotgun (WGS) entry which is preliminary data.</text>
</comment>
<keyword evidence="2" id="KW-1185">Reference proteome</keyword>
<name>A0ACC1C5T1_9ROSI</name>
<dbReference type="EMBL" id="CM047897">
    <property type="protein sequence ID" value="KAJ0110913.1"/>
    <property type="molecule type" value="Genomic_DNA"/>
</dbReference>
<sequence length="398" mass="44393">MIFGSTIFGCYSLDLFVANIALASVDGFLAFIAFYQLTRIHMRNQLVGWTRQKVLHLIIGSSNLGYSIYFISTVLATCERWFCWSHACGFVLMASPNILLLAAFLLLLSFWVDLCHQANDEEDDDEESSTQQALLDNSKSKPGVSNIHDRWRCCPLKGIHVGSRQKIVIVVVMLMFILMISFAMIIWIGAGKNPIDSSLFAQVYVDIFAAAVLLLGGALGCYGLLLFCKLRRVRSERTSSEMRKVAGLAVVSVICFSSSALIAFLTDIPFSYHWNLKKMNGVGAPVLLILYYFIGYLLALMFQLAAYYGSPFSYNFLDIDFVSHKTKAGSSVPSAFLLWVMRELPPPVAVNCEEQSRVIAFISCGSEGMENPGYWATAASLKNQVCNSIYCYFTEDNY</sequence>
<protein>
    <submittedName>
        <fullName evidence="1">Uncharacterized protein</fullName>
    </submittedName>
</protein>